<accession>A0ACC0XHC0</accession>
<proteinExistence type="predicted"/>
<reference evidence="2" key="1">
    <citation type="journal article" date="2023" name="G3 (Bethesda)">
        <title>Genome assembly and association tests identify interacting loci associated with vigor, precocity, and sex in interspecific pistachio rootstocks.</title>
        <authorList>
            <person name="Palmer W."/>
            <person name="Jacygrad E."/>
            <person name="Sagayaradj S."/>
            <person name="Cavanaugh K."/>
            <person name="Han R."/>
            <person name="Bertier L."/>
            <person name="Beede B."/>
            <person name="Kafkas S."/>
            <person name="Golino D."/>
            <person name="Preece J."/>
            <person name="Michelmore R."/>
        </authorList>
    </citation>
    <scope>NUCLEOTIDE SEQUENCE [LARGE SCALE GENOMIC DNA]</scope>
</reference>
<evidence type="ECO:0000313" key="1">
    <source>
        <dbReference type="EMBL" id="KAJ0017764.1"/>
    </source>
</evidence>
<protein>
    <submittedName>
        <fullName evidence="1">Uncharacterized protein</fullName>
    </submittedName>
</protein>
<name>A0ACC0XHC0_9ROSI</name>
<sequence>MLSTSIDWLTDMALELVKKHTEYAAMKLHAGEPVLSAIVRKPSAFPSGRRRKRNIWQYLIKFHKFQSFIEEIRQIKLELVRLL</sequence>
<dbReference type="EMBL" id="CM047747">
    <property type="protein sequence ID" value="KAJ0017764.1"/>
    <property type="molecule type" value="Genomic_DNA"/>
</dbReference>
<gene>
    <name evidence="1" type="ORF">Pint_11939</name>
</gene>
<keyword evidence="2" id="KW-1185">Reference proteome</keyword>
<organism evidence="1 2">
    <name type="scientific">Pistacia integerrima</name>
    <dbReference type="NCBI Taxonomy" id="434235"/>
    <lineage>
        <taxon>Eukaryota</taxon>
        <taxon>Viridiplantae</taxon>
        <taxon>Streptophyta</taxon>
        <taxon>Embryophyta</taxon>
        <taxon>Tracheophyta</taxon>
        <taxon>Spermatophyta</taxon>
        <taxon>Magnoliopsida</taxon>
        <taxon>eudicotyledons</taxon>
        <taxon>Gunneridae</taxon>
        <taxon>Pentapetalae</taxon>
        <taxon>rosids</taxon>
        <taxon>malvids</taxon>
        <taxon>Sapindales</taxon>
        <taxon>Anacardiaceae</taxon>
        <taxon>Pistacia</taxon>
    </lineage>
</organism>
<evidence type="ECO:0000313" key="2">
    <source>
        <dbReference type="Proteomes" id="UP001163603"/>
    </source>
</evidence>
<comment type="caution">
    <text evidence="1">The sequence shown here is derived from an EMBL/GenBank/DDBJ whole genome shotgun (WGS) entry which is preliminary data.</text>
</comment>
<dbReference type="Proteomes" id="UP001163603">
    <property type="component" value="Chromosome 12"/>
</dbReference>